<sequence>MSSYEYIFTNHDQPHYPFNQKYSHHGYQHHHPPRQQHHYLQQQPHYHYHHHHYNNTYQQQHQKPHGVGSGAAVSSGSGVSGLVGSAYTGSVGGLAPPHKGPVCSHGPTHTSTTGSTHDAVLWTTASGKTSLSDETVSVTSSNVSPSSASSMFFSVVGRDLEITDDSEAEQTVRHQYSLTTH</sequence>
<feature type="region of interest" description="Disordered" evidence="1">
    <location>
        <begin position="17"/>
        <end position="41"/>
    </location>
</feature>
<dbReference type="EMBL" id="BLXT01004946">
    <property type="protein sequence ID" value="GFO18235.1"/>
    <property type="molecule type" value="Genomic_DNA"/>
</dbReference>
<proteinExistence type="predicted"/>
<feature type="region of interest" description="Disordered" evidence="1">
    <location>
        <begin position="56"/>
        <end position="75"/>
    </location>
</feature>
<accession>A0AAV4BC87</accession>
<name>A0AAV4BC87_9GAST</name>
<evidence type="ECO:0000313" key="2">
    <source>
        <dbReference type="EMBL" id="GFO18235.1"/>
    </source>
</evidence>
<organism evidence="2 3">
    <name type="scientific">Plakobranchus ocellatus</name>
    <dbReference type="NCBI Taxonomy" id="259542"/>
    <lineage>
        <taxon>Eukaryota</taxon>
        <taxon>Metazoa</taxon>
        <taxon>Spiralia</taxon>
        <taxon>Lophotrochozoa</taxon>
        <taxon>Mollusca</taxon>
        <taxon>Gastropoda</taxon>
        <taxon>Heterobranchia</taxon>
        <taxon>Euthyneura</taxon>
        <taxon>Panpulmonata</taxon>
        <taxon>Sacoglossa</taxon>
        <taxon>Placobranchoidea</taxon>
        <taxon>Plakobranchidae</taxon>
        <taxon>Plakobranchus</taxon>
    </lineage>
</organism>
<protein>
    <submittedName>
        <fullName evidence="2">Uncharacterized protein</fullName>
    </submittedName>
</protein>
<evidence type="ECO:0000313" key="3">
    <source>
        <dbReference type="Proteomes" id="UP000735302"/>
    </source>
</evidence>
<evidence type="ECO:0000256" key="1">
    <source>
        <dbReference type="SAM" id="MobiDB-lite"/>
    </source>
</evidence>
<gene>
    <name evidence="2" type="ORF">PoB_004474000</name>
</gene>
<feature type="compositionally biased region" description="Basic residues" evidence="1">
    <location>
        <begin position="22"/>
        <end position="37"/>
    </location>
</feature>
<dbReference type="AlphaFoldDB" id="A0AAV4BC87"/>
<keyword evidence="3" id="KW-1185">Reference proteome</keyword>
<dbReference type="Proteomes" id="UP000735302">
    <property type="component" value="Unassembled WGS sequence"/>
</dbReference>
<comment type="caution">
    <text evidence="2">The sequence shown here is derived from an EMBL/GenBank/DDBJ whole genome shotgun (WGS) entry which is preliminary data.</text>
</comment>
<reference evidence="2 3" key="1">
    <citation type="journal article" date="2021" name="Elife">
        <title>Chloroplast acquisition without the gene transfer in kleptoplastic sea slugs, Plakobranchus ocellatus.</title>
        <authorList>
            <person name="Maeda T."/>
            <person name="Takahashi S."/>
            <person name="Yoshida T."/>
            <person name="Shimamura S."/>
            <person name="Takaki Y."/>
            <person name="Nagai Y."/>
            <person name="Toyoda A."/>
            <person name="Suzuki Y."/>
            <person name="Arimoto A."/>
            <person name="Ishii H."/>
            <person name="Satoh N."/>
            <person name="Nishiyama T."/>
            <person name="Hasebe M."/>
            <person name="Maruyama T."/>
            <person name="Minagawa J."/>
            <person name="Obokata J."/>
            <person name="Shigenobu S."/>
        </authorList>
    </citation>
    <scope>NUCLEOTIDE SEQUENCE [LARGE SCALE GENOMIC DNA]</scope>
</reference>